<evidence type="ECO:0000313" key="4">
    <source>
        <dbReference type="Proteomes" id="UP000000466"/>
    </source>
</evidence>
<feature type="transmembrane region" description="Helical" evidence="1">
    <location>
        <begin position="14"/>
        <end position="33"/>
    </location>
</feature>
<organism evidence="3 4">
    <name type="scientific">Simiduia agarivorans (strain DSM 21679 / JCM 13881 / BCRC 17597 / SA1)</name>
    <dbReference type="NCBI Taxonomy" id="1117647"/>
    <lineage>
        <taxon>Bacteria</taxon>
        <taxon>Pseudomonadati</taxon>
        <taxon>Pseudomonadota</taxon>
        <taxon>Gammaproteobacteria</taxon>
        <taxon>Cellvibrionales</taxon>
        <taxon>Cellvibrionaceae</taxon>
        <taxon>Simiduia</taxon>
    </lineage>
</organism>
<feature type="transmembrane region" description="Helical" evidence="1">
    <location>
        <begin position="78"/>
        <end position="96"/>
    </location>
</feature>
<evidence type="ECO:0000313" key="3">
    <source>
        <dbReference type="EMBL" id="AFV00036.1"/>
    </source>
</evidence>
<dbReference type="GO" id="GO:0008610">
    <property type="term" value="P:lipid biosynthetic process"/>
    <property type="evidence" value="ECO:0007669"/>
    <property type="project" value="UniProtKB-ARBA"/>
</dbReference>
<dbReference type="GO" id="GO:0016717">
    <property type="term" value="F:oxidoreductase activity, acting on paired donors, with oxidation of a pair of donors resulting in the reduction of molecular oxygen to two molecules of water"/>
    <property type="evidence" value="ECO:0007669"/>
    <property type="project" value="TreeGrafter"/>
</dbReference>
<keyword evidence="4" id="KW-1185">Reference proteome</keyword>
<dbReference type="Proteomes" id="UP000000466">
    <property type="component" value="Chromosome"/>
</dbReference>
<dbReference type="STRING" id="1117647.M5M_14495"/>
<dbReference type="EMBL" id="CP003746">
    <property type="protein sequence ID" value="AFV00036.1"/>
    <property type="molecule type" value="Genomic_DNA"/>
</dbReference>
<dbReference type="PROSITE" id="PS51257">
    <property type="entry name" value="PROKAR_LIPOPROTEIN"/>
    <property type="match status" value="1"/>
</dbReference>
<keyword evidence="1" id="KW-1133">Transmembrane helix</keyword>
<evidence type="ECO:0000256" key="1">
    <source>
        <dbReference type="SAM" id="Phobius"/>
    </source>
</evidence>
<dbReference type="InterPro" id="IPR005804">
    <property type="entry name" value="FA_desaturase_dom"/>
</dbReference>
<dbReference type="HOGENOM" id="CLU_078192_0_0_6"/>
<feature type="transmembrane region" description="Helical" evidence="1">
    <location>
        <begin position="40"/>
        <end position="58"/>
    </location>
</feature>
<proteinExistence type="predicted"/>
<reference evidence="3 4" key="1">
    <citation type="journal article" date="2013" name="Genome Announc.">
        <title>Complete genome sequence of Simiduia agarivorans SA1(T), a marine bacterium able to degrade a variety of polysaccharides.</title>
        <authorList>
            <person name="Lin S.Y."/>
            <person name="Shieh W.Y."/>
            <person name="Chen J.S."/>
            <person name="Tang S.L."/>
        </authorList>
    </citation>
    <scope>NUCLEOTIDE SEQUENCE [LARGE SCALE GENOMIC DNA]</scope>
    <source>
        <strain evidence="4">DSM 21679 / JCM 13881 / BCRC 17597 / SA1</strain>
    </source>
</reference>
<dbReference type="InterPro" id="IPR012171">
    <property type="entry name" value="Fatty_acid_desaturase"/>
</dbReference>
<dbReference type="PANTHER" id="PTHR19353:SF19">
    <property type="entry name" value="DELTA(5) FATTY ACID DESATURASE C-RELATED"/>
    <property type="match status" value="1"/>
</dbReference>
<evidence type="ECO:0000259" key="2">
    <source>
        <dbReference type="Pfam" id="PF00487"/>
    </source>
</evidence>
<protein>
    <submittedName>
        <fullName evidence="3">Fatty acid desaturase</fullName>
    </submittedName>
</protein>
<feature type="domain" description="Fatty acid desaturase" evidence="2">
    <location>
        <begin position="41"/>
        <end position="272"/>
    </location>
</feature>
<keyword evidence="1" id="KW-0812">Transmembrane</keyword>
<feature type="transmembrane region" description="Helical" evidence="1">
    <location>
        <begin position="157"/>
        <end position="175"/>
    </location>
</feature>
<name>K4KP70_SIMAS</name>
<dbReference type="PANTHER" id="PTHR19353">
    <property type="entry name" value="FATTY ACID DESATURASE 2"/>
    <property type="match status" value="1"/>
</dbReference>
<keyword evidence="1" id="KW-0472">Membrane</keyword>
<dbReference type="AlphaFoldDB" id="K4KP70"/>
<dbReference type="eggNOG" id="COG3239">
    <property type="taxonomic scope" value="Bacteria"/>
</dbReference>
<accession>K4KP70</accession>
<dbReference type="Pfam" id="PF00487">
    <property type="entry name" value="FA_desaturase"/>
    <property type="match status" value="1"/>
</dbReference>
<gene>
    <name evidence="3" type="ordered locus">M5M_14495</name>
</gene>
<sequence length="289" mass="33182">MDEAFKTLLQRPQFAWPTLALLVGCWLAFGLSTALGVSGYWWWGWSVACNALAAYLVFTVGHDASHGSVSRVRWLNDTAGLFSTLLLSPIPFFRLFRYVHMQHHRHVNEPGADPDHYCGTGPRWQLPLRWATLDLHYLYLYFQPACFTKRSVADQRAIVLAMGFAFLVFIGFLLSPWFAEYLLFFILPSRIAVFLLALCFDFLPHYPHTVKASEAPYQATANRLGADWLLCPLLTMQNYHLSHHLYPSVPFYRYRKAWLAREAFHESQLPATQTPLGLRPLQRGMAEAQ</sequence>
<dbReference type="GO" id="GO:0016020">
    <property type="term" value="C:membrane"/>
    <property type="evidence" value="ECO:0007669"/>
    <property type="project" value="TreeGrafter"/>
</dbReference>
<dbReference type="RefSeq" id="WP_015048188.1">
    <property type="nucleotide sequence ID" value="NC_018868.3"/>
</dbReference>
<dbReference type="OrthoDB" id="9796486at2"/>
<dbReference type="KEGG" id="saga:M5M_14495"/>